<keyword evidence="2" id="KW-1185">Reference proteome</keyword>
<protein>
    <submittedName>
        <fullName evidence="1">Uncharacterized protein</fullName>
    </submittedName>
</protein>
<evidence type="ECO:0000313" key="1">
    <source>
        <dbReference type="EMBL" id="TWC05751.1"/>
    </source>
</evidence>
<accession>A0A560MFA4</accession>
<gene>
    <name evidence="1" type="ORF">FBZ93_10264</name>
</gene>
<dbReference type="AlphaFoldDB" id="A0A560MFA4"/>
<dbReference type="EMBL" id="VITY01000002">
    <property type="protein sequence ID" value="TWC05751.1"/>
    <property type="molecule type" value="Genomic_DNA"/>
</dbReference>
<sequence length="51" mass="5749">MAGNKCGRRSAFCESDSIEIENCYLKDAEHQKQTACSFVYDPIRSPPAPKR</sequence>
<dbReference type="Proteomes" id="UP000321304">
    <property type="component" value="Unassembled WGS sequence"/>
</dbReference>
<comment type="caution">
    <text evidence="1">The sequence shown here is derived from an EMBL/GenBank/DDBJ whole genome shotgun (WGS) entry which is preliminary data.</text>
</comment>
<proteinExistence type="predicted"/>
<organism evidence="1 2">
    <name type="scientific">Bradyrhizobium macuxiense</name>
    <dbReference type="NCBI Taxonomy" id="1755647"/>
    <lineage>
        <taxon>Bacteria</taxon>
        <taxon>Pseudomonadati</taxon>
        <taxon>Pseudomonadota</taxon>
        <taxon>Alphaproteobacteria</taxon>
        <taxon>Hyphomicrobiales</taxon>
        <taxon>Nitrobacteraceae</taxon>
        <taxon>Bradyrhizobium</taxon>
    </lineage>
</organism>
<reference evidence="1 2" key="1">
    <citation type="submission" date="2019-06" db="EMBL/GenBank/DDBJ databases">
        <title>Genomic Encyclopedia of Type Strains, Phase IV (KMG-V): Genome sequencing to study the core and pangenomes of soil and plant-associated prokaryotes.</title>
        <authorList>
            <person name="Whitman W."/>
        </authorList>
    </citation>
    <scope>NUCLEOTIDE SEQUENCE [LARGE SCALE GENOMIC DNA]</scope>
    <source>
        <strain evidence="1 2">BR 10355</strain>
    </source>
</reference>
<name>A0A560MFA4_9BRAD</name>
<evidence type="ECO:0000313" key="2">
    <source>
        <dbReference type="Proteomes" id="UP000321304"/>
    </source>
</evidence>